<evidence type="ECO:0000313" key="2">
    <source>
        <dbReference type="Proteomes" id="UP001283361"/>
    </source>
</evidence>
<dbReference type="Proteomes" id="UP001283361">
    <property type="component" value="Unassembled WGS sequence"/>
</dbReference>
<gene>
    <name evidence="1" type="ORF">RRG08_039938</name>
</gene>
<comment type="caution">
    <text evidence="1">The sequence shown here is derived from an EMBL/GenBank/DDBJ whole genome shotgun (WGS) entry which is preliminary data.</text>
</comment>
<dbReference type="EMBL" id="JAWDGP010000207">
    <property type="protein sequence ID" value="KAK3802870.1"/>
    <property type="molecule type" value="Genomic_DNA"/>
</dbReference>
<keyword evidence="2" id="KW-1185">Reference proteome</keyword>
<reference evidence="1" key="1">
    <citation type="journal article" date="2023" name="G3 (Bethesda)">
        <title>A reference genome for the long-term kleptoplast-retaining sea slug Elysia crispata morphotype clarki.</title>
        <authorList>
            <person name="Eastman K.E."/>
            <person name="Pendleton A.L."/>
            <person name="Shaikh M.A."/>
            <person name="Suttiyut T."/>
            <person name="Ogas R."/>
            <person name="Tomko P."/>
            <person name="Gavelis G."/>
            <person name="Widhalm J.R."/>
            <person name="Wisecaver J.H."/>
        </authorList>
    </citation>
    <scope>NUCLEOTIDE SEQUENCE</scope>
    <source>
        <strain evidence="1">ECLA1</strain>
    </source>
</reference>
<evidence type="ECO:0000313" key="1">
    <source>
        <dbReference type="EMBL" id="KAK3802870.1"/>
    </source>
</evidence>
<accession>A0AAE1BBM4</accession>
<protein>
    <submittedName>
        <fullName evidence="1">Uncharacterized protein</fullName>
    </submittedName>
</protein>
<sequence length="166" mass="18140">MHRARDISVSVDEIQMIPFKGRHGLKCYMMKKPGKKNGVEGLDFQLGGEAMCIALNLWVITPCLIAAQMQERTFTVVHFQTGLGCGPNQIRKTCSGKAPCCSWSNKVCQSVSEEREAMIEWIISPLGTLKLAFLKDANWKSAIENPSLSAESVGLFSCNEGKDGGG</sequence>
<proteinExistence type="predicted"/>
<name>A0AAE1BBM4_9GAST</name>
<dbReference type="AlphaFoldDB" id="A0AAE1BBM4"/>
<organism evidence="1 2">
    <name type="scientific">Elysia crispata</name>
    <name type="common">lettuce slug</name>
    <dbReference type="NCBI Taxonomy" id="231223"/>
    <lineage>
        <taxon>Eukaryota</taxon>
        <taxon>Metazoa</taxon>
        <taxon>Spiralia</taxon>
        <taxon>Lophotrochozoa</taxon>
        <taxon>Mollusca</taxon>
        <taxon>Gastropoda</taxon>
        <taxon>Heterobranchia</taxon>
        <taxon>Euthyneura</taxon>
        <taxon>Panpulmonata</taxon>
        <taxon>Sacoglossa</taxon>
        <taxon>Placobranchoidea</taxon>
        <taxon>Plakobranchidae</taxon>
        <taxon>Elysia</taxon>
    </lineage>
</organism>